<dbReference type="InterPro" id="IPR036179">
    <property type="entry name" value="Ig-like_dom_sf"/>
</dbReference>
<dbReference type="InterPro" id="IPR013783">
    <property type="entry name" value="Ig-like_fold"/>
</dbReference>
<dbReference type="OrthoDB" id="6144721at2759"/>
<proteinExistence type="predicted"/>
<accession>A0A3S0Z3C9</accession>
<dbReference type="EMBL" id="RQTK01003990">
    <property type="protein sequence ID" value="RUS68397.1"/>
    <property type="molecule type" value="Genomic_DNA"/>
</dbReference>
<keyword evidence="2" id="KW-1185">Reference proteome</keyword>
<evidence type="ECO:0008006" key="3">
    <source>
        <dbReference type="Google" id="ProtNLM"/>
    </source>
</evidence>
<sequence>MFKPPSFAVSQPYTITWTFTPHNMDAVSTIMTATHQGQQQFMTLTPDPVKYRDTGGPHLRVYDLLLSDAGLYRCQSNLTGETASAQLYVVGMCVGRSALLCALDYQISEVVQCRLT</sequence>
<evidence type="ECO:0000313" key="1">
    <source>
        <dbReference type="EMBL" id="RUS68397.1"/>
    </source>
</evidence>
<name>A0A3S0Z3C9_ELYCH</name>
<dbReference type="AlphaFoldDB" id="A0A3S0Z3C9"/>
<organism evidence="1 2">
    <name type="scientific">Elysia chlorotica</name>
    <name type="common">Eastern emerald elysia</name>
    <name type="synonym">Sea slug</name>
    <dbReference type="NCBI Taxonomy" id="188477"/>
    <lineage>
        <taxon>Eukaryota</taxon>
        <taxon>Metazoa</taxon>
        <taxon>Spiralia</taxon>
        <taxon>Lophotrochozoa</taxon>
        <taxon>Mollusca</taxon>
        <taxon>Gastropoda</taxon>
        <taxon>Heterobranchia</taxon>
        <taxon>Euthyneura</taxon>
        <taxon>Panpulmonata</taxon>
        <taxon>Sacoglossa</taxon>
        <taxon>Placobranchoidea</taxon>
        <taxon>Plakobranchidae</taxon>
        <taxon>Elysia</taxon>
    </lineage>
</organism>
<dbReference type="SUPFAM" id="SSF48726">
    <property type="entry name" value="Immunoglobulin"/>
    <property type="match status" value="1"/>
</dbReference>
<reference evidence="1 2" key="1">
    <citation type="submission" date="2019-01" db="EMBL/GenBank/DDBJ databases">
        <title>A draft genome assembly of the solar-powered sea slug Elysia chlorotica.</title>
        <authorList>
            <person name="Cai H."/>
            <person name="Li Q."/>
            <person name="Fang X."/>
            <person name="Li J."/>
            <person name="Curtis N.E."/>
            <person name="Altenburger A."/>
            <person name="Shibata T."/>
            <person name="Feng M."/>
            <person name="Maeda T."/>
            <person name="Schwartz J.A."/>
            <person name="Shigenobu S."/>
            <person name="Lundholm N."/>
            <person name="Nishiyama T."/>
            <person name="Yang H."/>
            <person name="Hasebe M."/>
            <person name="Li S."/>
            <person name="Pierce S.K."/>
            <person name="Wang J."/>
        </authorList>
    </citation>
    <scope>NUCLEOTIDE SEQUENCE [LARGE SCALE GENOMIC DNA]</scope>
    <source>
        <strain evidence="1">EC2010</strain>
        <tissue evidence="1">Whole organism of an adult</tissue>
    </source>
</reference>
<comment type="caution">
    <text evidence="1">The sequence shown here is derived from an EMBL/GenBank/DDBJ whole genome shotgun (WGS) entry which is preliminary data.</text>
</comment>
<gene>
    <name evidence="1" type="ORF">EGW08_023841</name>
</gene>
<dbReference type="Proteomes" id="UP000271974">
    <property type="component" value="Unassembled WGS sequence"/>
</dbReference>
<evidence type="ECO:0000313" key="2">
    <source>
        <dbReference type="Proteomes" id="UP000271974"/>
    </source>
</evidence>
<dbReference type="Gene3D" id="2.60.40.10">
    <property type="entry name" value="Immunoglobulins"/>
    <property type="match status" value="1"/>
</dbReference>
<protein>
    <recommendedName>
        <fullName evidence="3">Ig-like domain-containing protein</fullName>
    </recommendedName>
</protein>